<comment type="caution">
    <text evidence="1">The sequence shown here is derived from an EMBL/GenBank/DDBJ whole genome shotgun (WGS) entry which is preliminary data.</text>
</comment>
<evidence type="ECO:0000313" key="2">
    <source>
        <dbReference type="Proteomes" id="UP000499080"/>
    </source>
</evidence>
<dbReference type="OrthoDB" id="6422873at2759"/>
<reference evidence="1 2" key="1">
    <citation type="journal article" date="2019" name="Sci. Rep.">
        <title>Orb-weaving spider Araneus ventricosus genome elucidates the spidroin gene catalogue.</title>
        <authorList>
            <person name="Kono N."/>
            <person name="Nakamura H."/>
            <person name="Ohtoshi R."/>
            <person name="Moran D.A.P."/>
            <person name="Shinohara A."/>
            <person name="Yoshida Y."/>
            <person name="Fujiwara M."/>
            <person name="Mori M."/>
            <person name="Tomita M."/>
            <person name="Arakawa K."/>
        </authorList>
    </citation>
    <scope>NUCLEOTIDE SEQUENCE [LARGE SCALE GENOMIC DNA]</scope>
</reference>
<dbReference type="EMBL" id="BGPR01000736">
    <property type="protein sequence ID" value="GBM33561.1"/>
    <property type="molecule type" value="Genomic_DNA"/>
</dbReference>
<name>A0A4Y2EXI4_ARAVE</name>
<sequence>MNGKLVTVSNNFRYLGLWRDSSLTFTEHFNKVRRKVDLLSYRISTVAERFYSRHAKLFYRIYRGAIEPFILYGHGAWGHRLNLQKIKNTLNSIQWRPLIKLTGAFRKVSTVALQVIAGILPLDLKSIDVFSRFLALFLKQNVNISPASLNFRDFENRTDIFDLHPLQWRPIPFG</sequence>
<evidence type="ECO:0000313" key="1">
    <source>
        <dbReference type="EMBL" id="GBM33561.1"/>
    </source>
</evidence>
<evidence type="ECO:0008006" key="3">
    <source>
        <dbReference type="Google" id="ProtNLM"/>
    </source>
</evidence>
<proteinExistence type="predicted"/>
<dbReference type="AlphaFoldDB" id="A0A4Y2EXI4"/>
<protein>
    <recommendedName>
        <fullName evidence="3">Reverse transcriptase domain-containing protein</fullName>
    </recommendedName>
</protein>
<gene>
    <name evidence="1" type="ORF">AVEN_197314_1</name>
</gene>
<accession>A0A4Y2EXI4</accession>
<keyword evidence="2" id="KW-1185">Reference proteome</keyword>
<dbReference type="Proteomes" id="UP000499080">
    <property type="component" value="Unassembled WGS sequence"/>
</dbReference>
<organism evidence="1 2">
    <name type="scientific">Araneus ventricosus</name>
    <name type="common">Orbweaver spider</name>
    <name type="synonym">Epeira ventricosa</name>
    <dbReference type="NCBI Taxonomy" id="182803"/>
    <lineage>
        <taxon>Eukaryota</taxon>
        <taxon>Metazoa</taxon>
        <taxon>Ecdysozoa</taxon>
        <taxon>Arthropoda</taxon>
        <taxon>Chelicerata</taxon>
        <taxon>Arachnida</taxon>
        <taxon>Araneae</taxon>
        <taxon>Araneomorphae</taxon>
        <taxon>Entelegynae</taxon>
        <taxon>Araneoidea</taxon>
        <taxon>Araneidae</taxon>
        <taxon>Araneus</taxon>
    </lineage>
</organism>